<evidence type="ECO:0000313" key="2">
    <source>
        <dbReference type="EMBL" id="OPA77564.1"/>
    </source>
</evidence>
<dbReference type="Proteomes" id="UP000190188">
    <property type="component" value="Unassembled WGS sequence"/>
</dbReference>
<feature type="transmembrane region" description="Helical" evidence="1">
    <location>
        <begin position="152"/>
        <end position="172"/>
    </location>
</feature>
<accession>A0A1T2XCC5</accession>
<organism evidence="2 3">
    <name type="scientific">Paenibacillus selenitireducens</name>
    <dbReference type="NCBI Taxonomy" id="1324314"/>
    <lineage>
        <taxon>Bacteria</taxon>
        <taxon>Bacillati</taxon>
        <taxon>Bacillota</taxon>
        <taxon>Bacilli</taxon>
        <taxon>Bacillales</taxon>
        <taxon>Paenibacillaceae</taxon>
        <taxon>Paenibacillus</taxon>
    </lineage>
</organism>
<protein>
    <recommendedName>
        <fullName evidence="4">2TM domain-containing protein</fullName>
    </recommendedName>
</protein>
<dbReference type="EMBL" id="MSZX01000005">
    <property type="protein sequence ID" value="OPA77564.1"/>
    <property type="molecule type" value="Genomic_DNA"/>
</dbReference>
<dbReference type="OrthoDB" id="2082317at2"/>
<keyword evidence="1" id="KW-1133">Transmembrane helix</keyword>
<evidence type="ECO:0000313" key="3">
    <source>
        <dbReference type="Proteomes" id="UP000190188"/>
    </source>
</evidence>
<proteinExistence type="predicted"/>
<comment type="caution">
    <text evidence="2">The sequence shown here is derived from an EMBL/GenBank/DDBJ whole genome shotgun (WGS) entry which is preliminary data.</text>
</comment>
<feature type="transmembrane region" description="Helical" evidence="1">
    <location>
        <begin position="34"/>
        <end position="55"/>
    </location>
</feature>
<reference evidence="2 3" key="1">
    <citation type="submission" date="2017-01" db="EMBL/GenBank/DDBJ databases">
        <title>Genome analysis of Paenibacillus selenitrireducens ES3-24.</title>
        <authorList>
            <person name="Xu D."/>
            <person name="Yao R."/>
            <person name="Zheng S."/>
        </authorList>
    </citation>
    <scope>NUCLEOTIDE SEQUENCE [LARGE SCALE GENOMIC DNA]</scope>
    <source>
        <strain evidence="2 3">ES3-24</strain>
    </source>
</reference>
<evidence type="ECO:0000256" key="1">
    <source>
        <dbReference type="SAM" id="Phobius"/>
    </source>
</evidence>
<sequence length="180" mass="20423">MITAFIIGCEIGFWLFVLAGLFSRYILRMKKLGAWLLFCTPVVDLALLIATIIDLRSGKEATFIHGLAAIYIGVSIAFGHRMIQWADQRFAYLFAKGPEPTKKPKYGAEHARYERIGWLHHFLAWVVGCVLLLGVIWMVQDAGKTEALVKVIRVWSLVLGIDFLISFSYTLFPRKSKETL</sequence>
<name>A0A1T2XCC5_9BACL</name>
<keyword evidence="1" id="KW-0472">Membrane</keyword>
<feature type="transmembrane region" description="Helical" evidence="1">
    <location>
        <begin position="122"/>
        <end position="140"/>
    </location>
</feature>
<dbReference type="RefSeq" id="WP_078499305.1">
    <property type="nucleotide sequence ID" value="NZ_MSZX01000005.1"/>
</dbReference>
<feature type="transmembrane region" description="Helical" evidence="1">
    <location>
        <begin position="61"/>
        <end position="79"/>
    </location>
</feature>
<keyword evidence="3" id="KW-1185">Reference proteome</keyword>
<gene>
    <name evidence="2" type="ORF">BVG16_14040</name>
</gene>
<feature type="transmembrane region" description="Helical" evidence="1">
    <location>
        <begin position="6"/>
        <end position="27"/>
    </location>
</feature>
<dbReference type="AlphaFoldDB" id="A0A1T2XCC5"/>
<evidence type="ECO:0008006" key="4">
    <source>
        <dbReference type="Google" id="ProtNLM"/>
    </source>
</evidence>
<keyword evidence="1" id="KW-0812">Transmembrane</keyword>
<dbReference type="STRING" id="1324314.BVG16_14040"/>